<reference evidence="1 2" key="1">
    <citation type="submission" date="2023-07" db="EMBL/GenBank/DDBJ databases">
        <title>Sorghum-associated microbial communities from plants grown in Nebraska, USA.</title>
        <authorList>
            <person name="Schachtman D."/>
        </authorList>
    </citation>
    <scope>NUCLEOTIDE SEQUENCE [LARGE SCALE GENOMIC DNA]</scope>
    <source>
        <strain evidence="1 2">DS2154</strain>
    </source>
</reference>
<accession>A0ABU1MV92</accession>
<keyword evidence="2" id="KW-1185">Reference proteome</keyword>
<evidence type="ECO:0000313" key="1">
    <source>
        <dbReference type="EMBL" id="MDR6530110.1"/>
    </source>
</evidence>
<evidence type="ECO:0000313" key="2">
    <source>
        <dbReference type="Proteomes" id="UP001262754"/>
    </source>
</evidence>
<name>A0ABU1MV92_9CAUL</name>
<dbReference type="Proteomes" id="UP001262754">
    <property type="component" value="Unassembled WGS sequence"/>
</dbReference>
<proteinExistence type="predicted"/>
<evidence type="ECO:0008006" key="3">
    <source>
        <dbReference type="Google" id="ProtNLM"/>
    </source>
</evidence>
<gene>
    <name evidence="1" type="ORF">J2800_000834</name>
</gene>
<sequence>MCAILAVGTATSQTAPVQGSNDQLNLGALFADQTLDVVTADEGVTATTTAGANTFGATVVGADAALTSNQVNQGAVTAHGVVNASGSMGESSNIATTAVGNSGTATAAYGTLTGFMVQTNTGAVTARSQIEGETAQAGDVIETSQAAGNSQGLLMVNGSMGARVSQNNQADVAADGGAILHYVAGTAVVAGTAAGNNIDLTGADQSAARVITDQNNGAANVTATKFTAYGNSNLTTTAATASGNNLNAANEGTLLDVASHQYNTAYVRAQAEATSYEFGGAQATAYGVGNSAMASNANGPGLVLDNVQVNDGGGVEVIASFEGNTGYDAGASATAIGNAVSGYACNLCSGTMSATNSQSNNVDVSARSTVTVRNSGRAVVGVSTATGNNATFSVTN</sequence>
<protein>
    <recommendedName>
        <fullName evidence="3">Holin</fullName>
    </recommendedName>
</protein>
<comment type="caution">
    <text evidence="1">The sequence shown here is derived from an EMBL/GenBank/DDBJ whole genome shotgun (WGS) entry which is preliminary data.</text>
</comment>
<dbReference type="EMBL" id="JAVDRL010000002">
    <property type="protein sequence ID" value="MDR6530110.1"/>
    <property type="molecule type" value="Genomic_DNA"/>
</dbReference>
<organism evidence="1 2">
    <name type="scientific">Caulobacter rhizosphaerae</name>
    <dbReference type="NCBI Taxonomy" id="2010972"/>
    <lineage>
        <taxon>Bacteria</taxon>
        <taxon>Pseudomonadati</taxon>
        <taxon>Pseudomonadota</taxon>
        <taxon>Alphaproteobacteria</taxon>
        <taxon>Caulobacterales</taxon>
        <taxon>Caulobacteraceae</taxon>
        <taxon>Caulobacter</taxon>
    </lineage>
</organism>
<dbReference type="NCBIfam" id="NF037936">
    <property type="entry name" value="holdfast_HfaD"/>
    <property type="match status" value="1"/>
</dbReference>
<dbReference type="RefSeq" id="WP_310029375.1">
    <property type="nucleotide sequence ID" value="NZ_JAVDRL010000002.1"/>
</dbReference>
<dbReference type="InterPro" id="IPR049860">
    <property type="entry name" value="Holdfast_HfaD"/>
</dbReference>